<keyword evidence="1" id="KW-0472">Membrane</keyword>
<reference evidence="2" key="1">
    <citation type="submission" date="2024-06" db="EMBL/GenBank/DDBJ databases">
        <title>Sequencing and assembly of the genome of Dyadobacter sp. strain 676, a symbiont of Cyamopsis tetragonoloba.</title>
        <authorList>
            <person name="Guro P."/>
            <person name="Sazanova A."/>
            <person name="Kuznetsova I."/>
            <person name="Belimov A."/>
            <person name="Safronova V."/>
        </authorList>
    </citation>
    <scope>NUCLEOTIDE SEQUENCE</scope>
    <source>
        <strain evidence="2">676</strain>
    </source>
</reference>
<evidence type="ECO:0008006" key="3">
    <source>
        <dbReference type="Google" id="ProtNLM"/>
    </source>
</evidence>
<proteinExistence type="predicted"/>
<protein>
    <recommendedName>
        <fullName evidence="3">DUF4157 domain-containing protein</fullName>
    </recommendedName>
</protein>
<sequence length="151" mass="18458">MDWVAELAVSQPNFFVEICNDRRPSAAVEHPVKSYPTPQNVAHTMRIKGFLLNIPSLWVDGMALFPFILSKRKVPSRYFLNHERIHLRQQLELGLVIFYVWYFIEYLIRFVQYRNHYLAYLHISFEKEAYAHERDLRYLRKRRFCAWWKYL</sequence>
<dbReference type="EMBL" id="CP159289">
    <property type="protein sequence ID" value="XCH26394.1"/>
    <property type="molecule type" value="Genomic_DNA"/>
</dbReference>
<evidence type="ECO:0000313" key="2">
    <source>
        <dbReference type="EMBL" id="XCH26394.1"/>
    </source>
</evidence>
<feature type="transmembrane region" description="Helical" evidence="1">
    <location>
        <begin position="50"/>
        <end position="70"/>
    </location>
</feature>
<keyword evidence="1" id="KW-1133">Transmembrane helix</keyword>
<feature type="transmembrane region" description="Helical" evidence="1">
    <location>
        <begin position="91"/>
        <end position="111"/>
    </location>
</feature>
<gene>
    <name evidence="2" type="ORF">ABV298_08325</name>
</gene>
<evidence type="ECO:0000256" key="1">
    <source>
        <dbReference type="SAM" id="Phobius"/>
    </source>
</evidence>
<accession>A0AAU8FSC9</accession>
<keyword evidence="1" id="KW-0812">Transmembrane</keyword>
<dbReference type="RefSeq" id="WP_353721687.1">
    <property type="nucleotide sequence ID" value="NZ_CP159289.1"/>
</dbReference>
<dbReference type="AlphaFoldDB" id="A0AAU8FSC9"/>
<organism evidence="2">
    <name type="scientific">Dyadobacter sp. 676</name>
    <dbReference type="NCBI Taxonomy" id="3088362"/>
    <lineage>
        <taxon>Bacteria</taxon>
        <taxon>Pseudomonadati</taxon>
        <taxon>Bacteroidota</taxon>
        <taxon>Cytophagia</taxon>
        <taxon>Cytophagales</taxon>
        <taxon>Spirosomataceae</taxon>
        <taxon>Dyadobacter</taxon>
    </lineage>
</organism>
<name>A0AAU8FSC9_9BACT</name>